<dbReference type="Proteomes" id="UP001161757">
    <property type="component" value="Unassembled WGS sequence"/>
</dbReference>
<comment type="caution">
    <text evidence="3">The sequence shown here is derived from an EMBL/GenBank/DDBJ whole genome shotgun (WGS) entry which is preliminary data.</text>
</comment>
<feature type="chain" id="PRO_5042883207" evidence="2">
    <location>
        <begin position="24"/>
        <end position="249"/>
    </location>
</feature>
<gene>
    <name evidence="3" type="ORF">HRR80_003846</name>
</gene>
<protein>
    <submittedName>
        <fullName evidence="3">Uncharacterized protein</fullName>
    </submittedName>
</protein>
<organism evidence="3 4">
    <name type="scientific">Exophiala dermatitidis</name>
    <name type="common">Black yeast-like fungus</name>
    <name type="synonym">Wangiella dermatitidis</name>
    <dbReference type="NCBI Taxonomy" id="5970"/>
    <lineage>
        <taxon>Eukaryota</taxon>
        <taxon>Fungi</taxon>
        <taxon>Dikarya</taxon>
        <taxon>Ascomycota</taxon>
        <taxon>Pezizomycotina</taxon>
        <taxon>Eurotiomycetes</taxon>
        <taxon>Chaetothyriomycetidae</taxon>
        <taxon>Chaetothyriales</taxon>
        <taxon>Herpotrichiellaceae</taxon>
        <taxon>Exophiala</taxon>
    </lineage>
</organism>
<evidence type="ECO:0000256" key="2">
    <source>
        <dbReference type="SAM" id="SignalP"/>
    </source>
</evidence>
<accession>A0AAN6EVB9</accession>
<name>A0AAN6EVB9_EXODE</name>
<proteinExistence type="predicted"/>
<sequence>MHANMLAAISALFLVLLGLQVSALPLSVLSVGALLGSSVPAFPVASWSDGAIFSFPVSALPVSALSSPSPDFNNTGTHVADLPTAASTADHPATASTVAAGGSRVSPVHMAAKDDPKPTKFWKRGWWSCALSILRACKWHAADPHPSSTELITVYQPPSSLFPSWELVSTPPFTVSAATGLPPSSDPNPITWSIVSVSVSARGLSTITGTGAPVIVATTTPAATPKPDPSSLSGQSHRGPFPTITSYQY</sequence>
<evidence type="ECO:0000313" key="3">
    <source>
        <dbReference type="EMBL" id="KAJ8991943.1"/>
    </source>
</evidence>
<keyword evidence="2" id="KW-0732">Signal</keyword>
<feature type="signal peptide" evidence="2">
    <location>
        <begin position="1"/>
        <end position="23"/>
    </location>
</feature>
<evidence type="ECO:0000313" key="4">
    <source>
        <dbReference type="Proteomes" id="UP001161757"/>
    </source>
</evidence>
<reference evidence="3" key="1">
    <citation type="submission" date="2023-01" db="EMBL/GenBank/DDBJ databases">
        <title>Exophiala dermititidis isolated from Cystic Fibrosis Patient.</title>
        <authorList>
            <person name="Kurbessoian T."/>
            <person name="Crocker A."/>
            <person name="Murante D."/>
            <person name="Hogan D.A."/>
            <person name="Stajich J.E."/>
        </authorList>
    </citation>
    <scope>NUCLEOTIDE SEQUENCE</scope>
    <source>
        <strain evidence="3">Ex8</strain>
    </source>
</reference>
<feature type="region of interest" description="Disordered" evidence="1">
    <location>
        <begin position="219"/>
        <end position="249"/>
    </location>
</feature>
<evidence type="ECO:0000256" key="1">
    <source>
        <dbReference type="SAM" id="MobiDB-lite"/>
    </source>
</evidence>
<dbReference type="EMBL" id="JAJGCB010000006">
    <property type="protein sequence ID" value="KAJ8991943.1"/>
    <property type="molecule type" value="Genomic_DNA"/>
</dbReference>
<dbReference type="AlphaFoldDB" id="A0AAN6EVB9"/>